<evidence type="ECO:0000313" key="6">
    <source>
        <dbReference type="EMBL" id="EFH48925.1"/>
    </source>
</evidence>
<dbReference type="InterPro" id="IPR051442">
    <property type="entry name" value="B3_domain"/>
</dbReference>
<dbReference type="SUPFAM" id="SSF101936">
    <property type="entry name" value="DNA-binding pseudobarrel domain"/>
    <property type="match status" value="1"/>
</dbReference>
<evidence type="ECO:0000256" key="3">
    <source>
        <dbReference type="ARBA" id="ARBA00023125"/>
    </source>
</evidence>
<dbReference type="GO" id="GO:0003677">
    <property type="term" value="F:DNA binding"/>
    <property type="evidence" value="ECO:0007669"/>
    <property type="project" value="UniProtKB-KW"/>
</dbReference>
<comment type="subcellular location">
    <subcellularLocation>
        <location evidence="1">Nucleus</location>
    </subcellularLocation>
</comment>
<dbReference type="HOGENOM" id="CLU_1951761_0_0_1"/>
<keyword evidence="5" id="KW-0539">Nucleus</keyword>
<accession>D7M138</accession>
<dbReference type="AlphaFoldDB" id="D7M138"/>
<evidence type="ECO:0000256" key="5">
    <source>
        <dbReference type="ARBA" id="ARBA00023242"/>
    </source>
</evidence>
<sequence length="120" mass="13906">MVDTELYPDKPFDADSPWNILITLTPSDIGLSNMITFPKEIVENKMLPFLPDNFIGYLDFFDFDTEVVTTLTVKEDADGNFQFHGWSMVLQRKNYKTGDIIGFWSDAYNSRFNFQLLMIA</sequence>
<dbReference type="InterPro" id="IPR015300">
    <property type="entry name" value="DNA-bd_pseudobarrel_sf"/>
</dbReference>
<dbReference type="GO" id="GO:0005634">
    <property type="term" value="C:nucleus"/>
    <property type="evidence" value="ECO:0007669"/>
    <property type="project" value="UniProtKB-SubCell"/>
</dbReference>
<proteinExistence type="predicted"/>
<keyword evidence="7" id="KW-1185">Reference proteome</keyword>
<dbReference type="EMBL" id="GL348718">
    <property type="protein sequence ID" value="EFH48925.1"/>
    <property type="molecule type" value="Genomic_DNA"/>
</dbReference>
<organism evidence="7">
    <name type="scientific">Arabidopsis lyrata subsp. lyrata</name>
    <name type="common">Lyre-leaved rock-cress</name>
    <dbReference type="NCBI Taxonomy" id="81972"/>
    <lineage>
        <taxon>Eukaryota</taxon>
        <taxon>Viridiplantae</taxon>
        <taxon>Streptophyta</taxon>
        <taxon>Embryophyta</taxon>
        <taxon>Tracheophyta</taxon>
        <taxon>Spermatophyta</taxon>
        <taxon>Magnoliopsida</taxon>
        <taxon>eudicotyledons</taxon>
        <taxon>Gunneridae</taxon>
        <taxon>Pentapetalae</taxon>
        <taxon>rosids</taxon>
        <taxon>malvids</taxon>
        <taxon>Brassicales</taxon>
        <taxon>Brassicaceae</taxon>
        <taxon>Camelineae</taxon>
        <taxon>Arabidopsis</taxon>
    </lineage>
</organism>
<dbReference type="Gene3D" id="2.40.330.10">
    <property type="entry name" value="DNA-binding pseudobarrel domain"/>
    <property type="match status" value="1"/>
</dbReference>
<gene>
    <name evidence="6" type="ORF">ARALYDRAFT_911667</name>
</gene>
<evidence type="ECO:0000313" key="7">
    <source>
        <dbReference type="Proteomes" id="UP000008694"/>
    </source>
</evidence>
<evidence type="ECO:0000256" key="4">
    <source>
        <dbReference type="ARBA" id="ARBA00023163"/>
    </source>
</evidence>
<dbReference type="PANTHER" id="PTHR34269:SF2">
    <property type="entry name" value="BNAC03G29690D PROTEIN"/>
    <property type="match status" value="1"/>
</dbReference>
<reference evidence="7" key="1">
    <citation type="journal article" date="2011" name="Nat. Genet.">
        <title>The Arabidopsis lyrata genome sequence and the basis of rapid genome size change.</title>
        <authorList>
            <person name="Hu T.T."/>
            <person name="Pattyn P."/>
            <person name="Bakker E.G."/>
            <person name="Cao J."/>
            <person name="Cheng J.-F."/>
            <person name="Clark R.M."/>
            <person name="Fahlgren N."/>
            <person name="Fawcett J.A."/>
            <person name="Grimwood J."/>
            <person name="Gundlach H."/>
            <person name="Haberer G."/>
            <person name="Hollister J.D."/>
            <person name="Ossowski S."/>
            <person name="Ottilar R.P."/>
            <person name="Salamov A.A."/>
            <person name="Schneeberger K."/>
            <person name="Spannagl M."/>
            <person name="Wang X."/>
            <person name="Yang L."/>
            <person name="Nasrallah M.E."/>
            <person name="Bergelson J."/>
            <person name="Carrington J.C."/>
            <person name="Gaut B.S."/>
            <person name="Schmutz J."/>
            <person name="Mayer K.F.X."/>
            <person name="Van de Peer Y."/>
            <person name="Grigoriev I.V."/>
            <person name="Nordborg M."/>
            <person name="Weigel D."/>
            <person name="Guo Y.-L."/>
        </authorList>
    </citation>
    <scope>NUCLEOTIDE SEQUENCE [LARGE SCALE GENOMIC DNA]</scope>
    <source>
        <strain evidence="7">cv. MN47</strain>
    </source>
</reference>
<evidence type="ECO:0000256" key="2">
    <source>
        <dbReference type="ARBA" id="ARBA00023015"/>
    </source>
</evidence>
<dbReference type="Gramene" id="scaffold_603724.1">
    <property type="protein sequence ID" value="scaffold_603724.1"/>
    <property type="gene ID" value="scaffold_603724.1"/>
</dbReference>
<name>D7M138_ARALL</name>
<keyword evidence="2" id="KW-0805">Transcription regulation</keyword>
<protein>
    <recommendedName>
        <fullName evidence="8">TF-B3 domain-containing protein</fullName>
    </recommendedName>
</protein>
<evidence type="ECO:0000256" key="1">
    <source>
        <dbReference type="ARBA" id="ARBA00004123"/>
    </source>
</evidence>
<dbReference type="PANTHER" id="PTHR34269">
    <property type="entry name" value="TRANSCRIPTION FACTOR B3-DOMAIN FAMILY-RELATED"/>
    <property type="match status" value="1"/>
</dbReference>
<evidence type="ECO:0008006" key="8">
    <source>
        <dbReference type="Google" id="ProtNLM"/>
    </source>
</evidence>
<dbReference type="Proteomes" id="UP000008694">
    <property type="component" value="Unassembled WGS sequence"/>
</dbReference>
<keyword evidence="3" id="KW-0238">DNA-binding</keyword>
<keyword evidence="4" id="KW-0804">Transcription</keyword>